<feature type="domain" description="TRAF-type" evidence="11">
    <location>
        <begin position="124"/>
        <end position="168"/>
    </location>
</feature>
<dbReference type="Gene3D" id="3.30.40.10">
    <property type="entry name" value="Zinc/RING finger domain, C3HC4 (zinc finger)"/>
    <property type="match status" value="3"/>
</dbReference>
<dbReference type="PROSITE" id="PS50145">
    <property type="entry name" value="ZF_TRAF"/>
    <property type="match status" value="2"/>
</dbReference>
<evidence type="ECO:0000256" key="8">
    <source>
        <dbReference type="SAM" id="Coils"/>
    </source>
</evidence>
<dbReference type="PIRSF" id="PIRSF015614">
    <property type="entry name" value="TRAF"/>
    <property type="match status" value="1"/>
</dbReference>
<dbReference type="InterPro" id="IPR002083">
    <property type="entry name" value="MATH/TRAF_dom"/>
</dbReference>
<dbReference type="InterPro" id="IPR001293">
    <property type="entry name" value="Znf_TRAF"/>
</dbReference>
<evidence type="ECO:0000256" key="2">
    <source>
        <dbReference type="ARBA" id="ARBA00022490"/>
    </source>
</evidence>
<dbReference type="Gene3D" id="2.60.210.10">
    <property type="entry name" value="Apoptosis, Tumor Necrosis Factor Receptor Associated Protein 2, Chain A"/>
    <property type="match status" value="1"/>
</dbReference>
<dbReference type="PANTHER" id="PTHR10131">
    <property type="entry name" value="TNF RECEPTOR ASSOCIATED FACTOR"/>
    <property type="match status" value="1"/>
</dbReference>
<keyword evidence="2" id="KW-0963">Cytoplasm</keyword>
<dbReference type="InterPro" id="IPR017907">
    <property type="entry name" value="Znf_RING_CS"/>
</dbReference>
<feature type="domain" description="MATH" evidence="10">
    <location>
        <begin position="295"/>
        <end position="441"/>
    </location>
</feature>
<feature type="domain" description="RING-type" evidence="9">
    <location>
        <begin position="36"/>
        <end position="81"/>
    </location>
</feature>
<dbReference type="InterPro" id="IPR001841">
    <property type="entry name" value="Znf_RING"/>
</dbReference>
<keyword evidence="8" id="KW-0175">Coiled coil</keyword>
<dbReference type="Proteomes" id="UP001159427">
    <property type="component" value="Unassembled WGS sequence"/>
</dbReference>
<feature type="domain" description="TRAF-type" evidence="11">
    <location>
        <begin position="179"/>
        <end position="235"/>
    </location>
</feature>
<keyword evidence="13" id="KW-1185">Reference proteome</keyword>
<dbReference type="PROSITE" id="PS50144">
    <property type="entry name" value="MATH"/>
    <property type="match status" value="1"/>
</dbReference>
<evidence type="ECO:0000259" key="10">
    <source>
        <dbReference type="PROSITE" id="PS50144"/>
    </source>
</evidence>
<dbReference type="PANTHER" id="PTHR10131:SF94">
    <property type="entry name" value="TNF RECEPTOR-ASSOCIATED FACTOR 4"/>
    <property type="match status" value="1"/>
</dbReference>
<proteinExistence type="predicted"/>
<evidence type="ECO:0000259" key="9">
    <source>
        <dbReference type="PROSITE" id="PS50089"/>
    </source>
</evidence>
<evidence type="ECO:0000256" key="6">
    <source>
        <dbReference type="ARBA" id="ARBA00022833"/>
    </source>
</evidence>
<name>A0ABN8N198_9CNID</name>
<evidence type="ECO:0000256" key="5">
    <source>
        <dbReference type="ARBA" id="ARBA00022771"/>
    </source>
</evidence>
<keyword evidence="5 7" id="KW-0863">Zinc-finger</keyword>
<comment type="caution">
    <text evidence="12">The sequence shown here is derived from an EMBL/GenBank/DDBJ whole genome shotgun (WGS) entry which is preliminary data.</text>
</comment>
<dbReference type="InterPro" id="IPR013083">
    <property type="entry name" value="Znf_RING/FYVE/PHD"/>
</dbReference>
<protein>
    <recommendedName>
        <fullName evidence="14">TNF receptor-associated factor</fullName>
    </recommendedName>
</protein>
<evidence type="ECO:0000313" key="13">
    <source>
        <dbReference type="Proteomes" id="UP001159427"/>
    </source>
</evidence>
<comment type="subcellular location">
    <subcellularLocation>
        <location evidence="1">Cytoplasm</location>
    </subcellularLocation>
</comment>
<keyword evidence="4" id="KW-0677">Repeat</keyword>
<feature type="zinc finger region" description="TRAF-type" evidence="7">
    <location>
        <begin position="179"/>
        <end position="235"/>
    </location>
</feature>
<dbReference type="InterPro" id="IPR018957">
    <property type="entry name" value="Znf_C3HC4_RING-type"/>
</dbReference>
<dbReference type="InterPro" id="IPR012227">
    <property type="entry name" value="TNF_rcpt-assoc_TRAF_met"/>
</dbReference>
<dbReference type="InterPro" id="IPR008974">
    <property type="entry name" value="TRAF-like"/>
</dbReference>
<keyword evidence="6 7" id="KW-0862">Zinc</keyword>
<evidence type="ECO:0000256" key="7">
    <source>
        <dbReference type="PROSITE-ProRule" id="PRU00207"/>
    </source>
</evidence>
<accession>A0ABN8N198</accession>
<evidence type="ECO:0000313" key="12">
    <source>
        <dbReference type="EMBL" id="CAH3037549.1"/>
    </source>
</evidence>
<evidence type="ECO:0000256" key="4">
    <source>
        <dbReference type="ARBA" id="ARBA00022737"/>
    </source>
</evidence>
<dbReference type="SUPFAM" id="SSF57850">
    <property type="entry name" value="RING/U-box"/>
    <property type="match status" value="1"/>
</dbReference>
<dbReference type="Pfam" id="PF02176">
    <property type="entry name" value="zf-TRAF"/>
    <property type="match status" value="1"/>
</dbReference>
<evidence type="ECO:0008006" key="14">
    <source>
        <dbReference type="Google" id="ProtNLM"/>
    </source>
</evidence>
<feature type="zinc finger region" description="TRAF-type" evidence="7">
    <location>
        <begin position="124"/>
        <end position="168"/>
    </location>
</feature>
<dbReference type="PROSITE" id="PS50089">
    <property type="entry name" value="ZF_RING_2"/>
    <property type="match status" value="1"/>
</dbReference>
<evidence type="ECO:0000259" key="11">
    <source>
        <dbReference type="PROSITE" id="PS50145"/>
    </source>
</evidence>
<dbReference type="Pfam" id="PF00097">
    <property type="entry name" value="zf-C3HC4"/>
    <property type="match status" value="1"/>
</dbReference>
<evidence type="ECO:0000256" key="1">
    <source>
        <dbReference type="ARBA" id="ARBA00004496"/>
    </source>
</evidence>
<reference evidence="12 13" key="1">
    <citation type="submission" date="2022-05" db="EMBL/GenBank/DDBJ databases">
        <authorList>
            <consortium name="Genoscope - CEA"/>
            <person name="William W."/>
        </authorList>
    </citation>
    <scope>NUCLEOTIDE SEQUENCE [LARGE SCALE GENOMIC DNA]</scope>
</reference>
<dbReference type="InterPro" id="IPR049342">
    <property type="entry name" value="TRAF1-6_MATH_dom"/>
</dbReference>
<gene>
    <name evidence="12" type="ORF">PEVE_00039764</name>
</gene>
<evidence type="ECO:0000256" key="3">
    <source>
        <dbReference type="ARBA" id="ARBA00022723"/>
    </source>
</evidence>
<dbReference type="SMART" id="SM00061">
    <property type="entry name" value="MATH"/>
    <property type="match status" value="1"/>
</dbReference>
<dbReference type="SUPFAM" id="SSF49599">
    <property type="entry name" value="TRAF domain-like"/>
    <property type="match status" value="3"/>
</dbReference>
<dbReference type="Pfam" id="PF21355">
    <property type="entry name" value="TRAF-mep_MATH"/>
    <property type="match status" value="1"/>
</dbReference>
<dbReference type="EMBL" id="CALNXI010000708">
    <property type="protein sequence ID" value="CAH3037549.1"/>
    <property type="molecule type" value="Genomic_DNA"/>
</dbReference>
<sequence>MAEISVSIEEASKKHTDLPCGYDEVFVSLVDDDLQCSICQSTLRDPVLTRCGHRFCKDCLGRYISRQEADQPNVCKCPVDREELVSNKDIFPDKATERKILSLVILCPSAGCDWTGELRGKEDHLLSCSFKLVPCPNANCQVKTTRKDLEEHMTISCEWRMVPCNHCTQPHPECLLQKHVDICKKKPVECPNSCGKVIVKEEVAFHINDECPLTIIPCPYAKMGCNTEIQRKEVEDHLHTTVTFHLGLALKNVQDTTEKLDLLQQQVQDLAAANTTLSRKVDEQNKTILRLKSDSLDFVWKVTGFREILNESKHENNKMLKSVPFYTAKQGYKLRLCIKPNGDQTKRNKYLSVYVLLMKGNYDGMLPWPFRKKVTLTLIDQVSPPVLRWNVESSLHVAFLTGKPKTEEVDESQGILRFISHTQLNSRCYLMDDTLFLQVKIDPTDI</sequence>
<keyword evidence="3 7" id="KW-0479">Metal-binding</keyword>
<dbReference type="SMART" id="SM00184">
    <property type="entry name" value="RING"/>
    <property type="match status" value="1"/>
</dbReference>
<feature type="coiled-coil region" evidence="8">
    <location>
        <begin position="253"/>
        <end position="280"/>
    </location>
</feature>
<organism evidence="12 13">
    <name type="scientific">Porites evermanni</name>
    <dbReference type="NCBI Taxonomy" id="104178"/>
    <lineage>
        <taxon>Eukaryota</taxon>
        <taxon>Metazoa</taxon>
        <taxon>Cnidaria</taxon>
        <taxon>Anthozoa</taxon>
        <taxon>Hexacorallia</taxon>
        <taxon>Scleractinia</taxon>
        <taxon>Fungiina</taxon>
        <taxon>Poritidae</taxon>
        <taxon>Porites</taxon>
    </lineage>
</organism>
<dbReference type="PROSITE" id="PS00518">
    <property type="entry name" value="ZF_RING_1"/>
    <property type="match status" value="1"/>
</dbReference>